<keyword evidence="2" id="KW-1185">Reference proteome</keyword>
<organism evidence="2 3">
    <name type="scientific">Caenorhabditis tropicalis</name>
    <dbReference type="NCBI Taxonomy" id="1561998"/>
    <lineage>
        <taxon>Eukaryota</taxon>
        <taxon>Metazoa</taxon>
        <taxon>Ecdysozoa</taxon>
        <taxon>Nematoda</taxon>
        <taxon>Chromadorea</taxon>
        <taxon>Rhabditida</taxon>
        <taxon>Rhabditina</taxon>
        <taxon>Rhabditomorpha</taxon>
        <taxon>Rhabditoidea</taxon>
        <taxon>Rhabditidae</taxon>
        <taxon>Peloderinae</taxon>
        <taxon>Caenorhabditis</taxon>
    </lineage>
</organism>
<protein>
    <submittedName>
        <fullName evidence="3">Candidate secreted effector protein</fullName>
    </submittedName>
</protein>
<proteinExistence type="predicted"/>
<keyword evidence="1" id="KW-0732">Signal</keyword>
<accession>A0A1I7TRF0</accession>
<dbReference type="Proteomes" id="UP000095282">
    <property type="component" value="Unplaced"/>
</dbReference>
<feature type="chain" id="PRO_5012836905" evidence="1">
    <location>
        <begin position="16"/>
        <end position="109"/>
    </location>
</feature>
<sequence length="109" mass="12199">MRLFLLLALIGTASAAVHGKKKCEDITVFYDKDNMSVVPRIVYFDTIPQMAMIACVGDTNDVVEMISNDKSLGVGTERHRAICYNGLWYTKNKYGSVVFMDDVSCLVHE</sequence>
<dbReference type="WBParaSite" id="Csp11.Scaffold629.g11021.t1">
    <property type="protein sequence ID" value="Csp11.Scaffold629.g11021.t1"/>
    <property type="gene ID" value="Csp11.Scaffold629.g11021"/>
</dbReference>
<evidence type="ECO:0000256" key="1">
    <source>
        <dbReference type="SAM" id="SignalP"/>
    </source>
</evidence>
<feature type="signal peptide" evidence="1">
    <location>
        <begin position="1"/>
        <end position="15"/>
    </location>
</feature>
<evidence type="ECO:0000313" key="3">
    <source>
        <dbReference type="WBParaSite" id="Csp11.Scaffold629.g11021.t1"/>
    </source>
</evidence>
<evidence type="ECO:0000313" key="2">
    <source>
        <dbReference type="Proteomes" id="UP000095282"/>
    </source>
</evidence>
<name>A0A1I7TRF0_9PELO</name>
<dbReference type="AlphaFoldDB" id="A0A1I7TRF0"/>
<reference evidence="3" key="1">
    <citation type="submission" date="2016-11" db="UniProtKB">
        <authorList>
            <consortium name="WormBaseParasite"/>
        </authorList>
    </citation>
    <scope>IDENTIFICATION</scope>
</reference>
<dbReference type="eggNOG" id="ENOG502TIJV">
    <property type="taxonomic scope" value="Eukaryota"/>
</dbReference>